<gene>
    <name evidence="1" type="ORF">A2893_06555</name>
</gene>
<dbReference type="EMBL" id="MGHH01000008">
    <property type="protein sequence ID" value="OGM64659.1"/>
    <property type="molecule type" value="Genomic_DNA"/>
</dbReference>
<dbReference type="Proteomes" id="UP000176725">
    <property type="component" value="Unassembled WGS sequence"/>
</dbReference>
<reference evidence="1 2" key="1">
    <citation type="journal article" date="2016" name="Nat. Commun.">
        <title>Thousands of microbial genomes shed light on interconnected biogeochemical processes in an aquifer system.</title>
        <authorList>
            <person name="Anantharaman K."/>
            <person name="Brown C.T."/>
            <person name="Hug L.A."/>
            <person name="Sharon I."/>
            <person name="Castelle C.J."/>
            <person name="Probst A.J."/>
            <person name="Thomas B.C."/>
            <person name="Singh A."/>
            <person name="Wilkins M.J."/>
            <person name="Karaoz U."/>
            <person name="Brodie E.L."/>
            <person name="Williams K.H."/>
            <person name="Hubbard S.S."/>
            <person name="Banfield J.F."/>
        </authorList>
    </citation>
    <scope>NUCLEOTIDE SEQUENCE [LARGE SCALE GENOMIC DNA]</scope>
</reference>
<protein>
    <submittedName>
        <fullName evidence="1">Uncharacterized protein</fullName>
    </submittedName>
</protein>
<name>A0A1F8BLV7_9BACT</name>
<accession>A0A1F8BLV7</accession>
<comment type="caution">
    <text evidence="1">The sequence shown here is derived from an EMBL/GenBank/DDBJ whole genome shotgun (WGS) entry which is preliminary data.</text>
</comment>
<organism evidence="1 2">
    <name type="scientific">Candidatus Woesebacteria bacterium RIFCSPLOWO2_01_FULL_39_25</name>
    <dbReference type="NCBI Taxonomy" id="1802521"/>
    <lineage>
        <taxon>Bacteria</taxon>
        <taxon>Candidatus Woeseibacteriota</taxon>
    </lineage>
</organism>
<evidence type="ECO:0000313" key="1">
    <source>
        <dbReference type="EMBL" id="OGM64659.1"/>
    </source>
</evidence>
<dbReference type="STRING" id="1802521.A2893_06555"/>
<proteinExistence type="predicted"/>
<sequence>MNEIPDETLNLLQDPIFTEKGQLREQEKLKRSAEEILERVVSSASPENSKVVQFLTLAEALQKGEPVVFSDEEQGKTEVHMFTPLSSRLKPKEVIEKYDYNDRRWYQPDSLPPSHAAMVITKGKHIEGKSAQKLFVVVEPSGQVMCYHYGVFPSGKPEGFPTESEMEKNPTSVGFRTDNVYYKRENLDSENVKGILTAIARELDLNIPTNAQKFDKPITDYLPKYLGSSGEEISQSQ</sequence>
<dbReference type="AlphaFoldDB" id="A0A1F8BLV7"/>
<evidence type="ECO:0000313" key="2">
    <source>
        <dbReference type="Proteomes" id="UP000176725"/>
    </source>
</evidence>